<dbReference type="EC" id="1.8.1.9" evidence="4"/>
<comment type="cofactor">
    <cofactor evidence="4">
        <name>FAD</name>
        <dbReference type="ChEBI" id="CHEBI:57692"/>
    </cofactor>
</comment>
<evidence type="ECO:0000256" key="1">
    <source>
        <dbReference type="ARBA" id="ARBA00009333"/>
    </source>
</evidence>
<comment type="similarity">
    <text evidence="1 4">Belongs to the class-II pyridine nucleotide-disulfide oxidoreductase family.</text>
</comment>
<dbReference type="Gene3D" id="3.50.50.60">
    <property type="entry name" value="FAD/NAD(P)-binding domain"/>
    <property type="match status" value="2"/>
</dbReference>
<evidence type="ECO:0000313" key="6">
    <source>
        <dbReference type="EMBL" id="CUQ91039.1"/>
    </source>
</evidence>
<dbReference type="InterPro" id="IPR050097">
    <property type="entry name" value="Ferredoxin-NADP_redctase_2"/>
</dbReference>
<evidence type="ECO:0000256" key="3">
    <source>
        <dbReference type="ARBA" id="ARBA00023002"/>
    </source>
</evidence>
<evidence type="ECO:0000256" key="2">
    <source>
        <dbReference type="ARBA" id="ARBA00022630"/>
    </source>
</evidence>
<dbReference type="Proteomes" id="UP000078383">
    <property type="component" value="Unassembled WGS sequence"/>
</dbReference>
<dbReference type="InterPro" id="IPR005982">
    <property type="entry name" value="Thioredox_Rdtase"/>
</dbReference>
<dbReference type="EMBL" id="CZBX01000011">
    <property type="protein sequence ID" value="CUQ91039.1"/>
    <property type="molecule type" value="Genomic_DNA"/>
</dbReference>
<comment type="catalytic activity">
    <reaction evidence="4">
        <text>[thioredoxin]-dithiol + NADP(+) = [thioredoxin]-disulfide + NADPH + H(+)</text>
        <dbReference type="Rhea" id="RHEA:20345"/>
        <dbReference type="Rhea" id="RHEA-COMP:10698"/>
        <dbReference type="Rhea" id="RHEA-COMP:10700"/>
        <dbReference type="ChEBI" id="CHEBI:15378"/>
        <dbReference type="ChEBI" id="CHEBI:29950"/>
        <dbReference type="ChEBI" id="CHEBI:50058"/>
        <dbReference type="ChEBI" id="CHEBI:57783"/>
        <dbReference type="ChEBI" id="CHEBI:58349"/>
        <dbReference type="EC" id="1.8.1.9"/>
    </reaction>
</comment>
<dbReference type="GO" id="GO:0004791">
    <property type="term" value="F:thioredoxin-disulfide reductase (NADPH) activity"/>
    <property type="evidence" value="ECO:0007669"/>
    <property type="project" value="UniProtKB-UniRule"/>
</dbReference>
<keyword evidence="4" id="KW-0676">Redox-active center</keyword>
<evidence type="ECO:0000259" key="5">
    <source>
        <dbReference type="Pfam" id="PF07992"/>
    </source>
</evidence>
<reference evidence="6 7" key="1">
    <citation type="submission" date="2015-09" db="EMBL/GenBank/DDBJ databases">
        <authorList>
            <consortium name="Pathogen Informatics"/>
        </authorList>
    </citation>
    <scope>NUCLEOTIDE SEQUENCE [LARGE SCALE GENOMIC DNA]</scope>
    <source>
        <strain evidence="6 7">2789STDY5834889</strain>
    </source>
</reference>
<name>A0A175A1Z4_9FIRM</name>
<dbReference type="InterPro" id="IPR036188">
    <property type="entry name" value="FAD/NAD-bd_sf"/>
</dbReference>
<evidence type="ECO:0000256" key="4">
    <source>
        <dbReference type="RuleBase" id="RU003880"/>
    </source>
</evidence>
<evidence type="ECO:0000313" key="7">
    <source>
        <dbReference type="Proteomes" id="UP000078383"/>
    </source>
</evidence>
<dbReference type="PRINTS" id="PR00368">
    <property type="entry name" value="FADPNR"/>
</dbReference>
<dbReference type="GO" id="GO:0019430">
    <property type="term" value="P:removal of superoxide radicals"/>
    <property type="evidence" value="ECO:0007669"/>
    <property type="project" value="UniProtKB-UniRule"/>
</dbReference>
<accession>A0A175A1Z4</accession>
<dbReference type="Pfam" id="PF07992">
    <property type="entry name" value="Pyr_redox_2"/>
    <property type="match status" value="1"/>
</dbReference>
<dbReference type="PANTHER" id="PTHR48105">
    <property type="entry name" value="THIOREDOXIN REDUCTASE 1-RELATED-RELATED"/>
    <property type="match status" value="1"/>
</dbReference>
<proteinExistence type="inferred from homology"/>
<comment type="subunit">
    <text evidence="4">Homodimer.</text>
</comment>
<dbReference type="InterPro" id="IPR023753">
    <property type="entry name" value="FAD/NAD-binding_dom"/>
</dbReference>
<dbReference type="PRINTS" id="PR00469">
    <property type="entry name" value="PNDRDTASEII"/>
</dbReference>
<dbReference type="SUPFAM" id="SSF51905">
    <property type="entry name" value="FAD/NAD(P)-binding domain"/>
    <property type="match status" value="1"/>
</dbReference>
<dbReference type="GO" id="GO:0005737">
    <property type="term" value="C:cytoplasm"/>
    <property type="evidence" value="ECO:0007669"/>
    <property type="project" value="InterPro"/>
</dbReference>
<organism evidence="6 7">
    <name type="scientific">[Ruminococcus] torques</name>
    <dbReference type="NCBI Taxonomy" id="33039"/>
    <lineage>
        <taxon>Bacteria</taxon>
        <taxon>Bacillati</taxon>
        <taxon>Bacillota</taxon>
        <taxon>Clostridia</taxon>
        <taxon>Lachnospirales</taxon>
        <taxon>Lachnospiraceae</taxon>
        <taxon>Mediterraneibacter</taxon>
    </lineage>
</organism>
<keyword evidence="3 4" id="KW-0560">Oxidoreductase</keyword>
<gene>
    <name evidence="6" type="primary">trxB_2</name>
    <name evidence="6" type="ORF">ERS852502_02329</name>
</gene>
<dbReference type="AlphaFoldDB" id="A0A175A1Z4"/>
<sequence length="307" mass="32976">MRIYDIGIIGGGTAGMTAAIYGQRAGKQTILFEGTTFGGQITSSPNVENYPGIASVSGSEFSMNLMDQAVKLGTQTIMEQVTGIREEADYKVIVTTEKEYECKSIILATGVTHRHLGVPGEERLTGAGVSYCATCDGMFFRGREVAVVGGGSTALQDAEFLSNYCSKVYLIHRRDEFRGEDQIVKRLQEKENVEFILNTTVQEIRGEQMVESLRLLNKVTGEESELSVSGIFVAVGQIAQNEKFADVVQLDEGGFIVAGEDCKTSEAGIYAAGDCRTKEVRQLTTAAADGAVAALAACKYIADAAEK</sequence>
<keyword evidence="2 4" id="KW-0285">Flavoprotein</keyword>
<protein>
    <recommendedName>
        <fullName evidence="4">Thioredoxin reductase</fullName>
        <ecNumber evidence="4">1.8.1.9</ecNumber>
    </recommendedName>
</protein>
<keyword evidence="4" id="KW-0274">FAD</keyword>
<feature type="domain" description="FAD/NAD(P)-binding" evidence="5">
    <location>
        <begin position="4"/>
        <end position="290"/>
    </location>
</feature>
<dbReference type="NCBIfam" id="TIGR01292">
    <property type="entry name" value="TRX_reduct"/>
    <property type="match status" value="1"/>
</dbReference>